<feature type="transmembrane region" description="Helical" evidence="1">
    <location>
        <begin position="6"/>
        <end position="27"/>
    </location>
</feature>
<evidence type="ECO:0000313" key="2">
    <source>
        <dbReference type="EMBL" id="MFC7613229.1"/>
    </source>
</evidence>
<keyword evidence="1" id="KW-1133">Transmembrane helix</keyword>
<accession>A0ABW2TJB3</accession>
<keyword evidence="3" id="KW-1185">Reference proteome</keyword>
<dbReference type="Proteomes" id="UP001596512">
    <property type="component" value="Unassembled WGS sequence"/>
</dbReference>
<evidence type="ECO:0000313" key="3">
    <source>
        <dbReference type="Proteomes" id="UP001596512"/>
    </source>
</evidence>
<dbReference type="EMBL" id="JBHTEY010000004">
    <property type="protein sequence ID" value="MFC7613229.1"/>
    <property type="molecule type" value="Genomic_DNA"/>
</dbReference>
<keyword evidence="1" id="KW-0472">Membrane</keyword>
<proteinExistence type="predicted"/>
<gene>
    <name evidence="2" type="ORF">ACFQV2_06015</name>
</gene>
<reference evidence="3" key="1">
    <citation type="journal article" date="2019" name="Int. J. Syst. Evol. Microbiol.">
        <title>The Global Catalogue of Microorganisms (GCM) 10K type strain sequencing project: providing services to taxonomists for standard genome sequencing and annotation.</title>
        <authorList>
            <consortium name="The Broad Institute Genomics Platform"/>
            <consortium name="The Broad Institute Genome Sequencing Center for Infectious Disease"/>
            <person name="Wu L."/>
            <person name="Ma J."/>
        </authorList>
    </citation>
    <scope>NUCLEOTIDE SEQUENCE [LARGE SCALE GENOMIC DNA]</scope>
    <source>
        <strain evidence="3">JCM 17695</strain>
    </source>
</reference>
<comment type="caution">
    <text evidence="2">The sequence shown here is derived from an EMBL/GenBank/DDBJ whole genome shotgun (WGS) entry which is preliminary data.</text>
</comment>
<protein>
    <submittedName>
        <fullName evidence="2">Uncharacterized protein</fullName>
    </submittedName>
</protein>
<organism evidence="2 3">
    <name type="scientific">Actinokineospora soli</name>
    <dbReference type="NCBI Taxonomy" id="1048753"/>
    <lineage>
        <taxon>Bacteria</taxon>
        <taxon>Bacillati</taxon>
        <taxon>Actinomycetota</taxon>
        <taxon>Actinomycetes</taxon>
        <taxon>Pseudonocardiales</taxon>
        <taxon>Pseudonocardiaceae</taxon>
        <taxon>Actinokineospora</taxon>
    </lineage>
</organism>
<evidence type="ECO:0000256" key="1">
    <source>
        <dbReference type="SAM" id="Phobius"/>
    </source>
</evidence>
<name>A0ABW2TJB3_9PSEU</name>
<keyword evidence="1" id="KW-0812">Transmembrane</keyword>
<sequence>MSRTATGVLVLAVVVTVVSVVVLLVLLDMRNDRKKAQAAVSKHEGGEHGHVLTVAVLLERAARSGRALRLNWSVDDTEPHGLAAVQPGDDWPTGVLPRVHCEGDQ</sequence>